<reference evidence="2 3" key="1">
    <citation type="journal article" date="2013" name="Genome Announc.">
        <title>Complete Genome Sequence of Glaciecola psychrophila Strain 170T.</title>
        <authorList>
            <person name="Yin J."/>
            <person name="Chen J."/>
            <person name="Liu G."/>
            <person name="Yu Y."/>
            <person name="Song L."/>
            <person name="Wang X."/>
            <person name="Qu X."/>
        </authorList>
    </citation>
    <scope>NUCLEOTIDE SEQUENCE [LARGE SCALE GENOMIC DNA]</scope>
    <source>
        <strain evidence="2 3">170</strain>
    </source>
</reference>
<feature type="transmembrane region" description="Helical" evidence="1">
    <location>
        <begin position="27"/>
        <end position="48"/>
    </location>
</feature>
<keyword evidence="1" id="KW-1133">Transmembrane helix</keyword>
<proteinExistence type="predicted"/>
<keyword evidence="1" id="KW-0472">Membrane</keyword>
<evidence type="ECO:0000313" key="3">
    <source>
        <dbReference type="Proteomes" id="UP000011864"/>
    </source>
</evidence>
<organism evidence="2 3">
    <name type="scientific">Paraglaciecola psychrophila 170</name>
    <dbReference type="NCBI Taxonomy" id="1129794"/>
    <lineage>
        <taxon>Bacteria</taxon>
        <taxon>Pseudomonadati</taxon>
        <taxon>Pseudomonadota</taxon>
        <taxon>Gammaproteobacteria</taxon>
        <taxon>Alteromonadales</taxon>
        <taxon>Alteromonadaceae</taxon>
        <taxon>Paraglaciecola</taxon>
    </lineage>
</organism>
<dbReference type="Proteomes" id="UP000011864">
    <property type="component" value="Chromosome"/>
</dbReference>
<name>M4RNU0_9ALTE</name>
<sequence length="58" mass="6785">MSTVMTVGWIVMIGRGRLSVIKFFDWFIGWAVFHSGGIMVIRVLMYLLQMCWVSRMKV</sequence>
<evidence type="ECO:0000256" key="1">
    <source>
        <dbReference type="SAM" id="Phobius"/>
    </source>
</evidence>
<gene>
    <name evidence="2" type="ORF">C427_3216</name>
</gene>
<dbReference type="HOGENOM" id="CLU_2975215_0_0_6"/>
<keyword evidence="3" id="KW-1185">Reference proteome</keyword>
<dbReference type="AlphaFoldDB" id="M4RNU0"/>
<keyword evidence="1" id="KW-0812">Transmembrane</keyword>
<dbReference type="KEGG" id="gps:C427_3216"/>
<evidence type="ECO:0000313" key="2">
    <source>
        <dbReference type="EMBL" id="AGH45325.1"/>
    </source>
</evidence>
<protein>
    <submittedName>
        <fullName evidence="2">Uncharacterized protein</fullName>
    </submittedName>
</protein>
<dbReference type="EMBL" id="CP003837">
    <property type="protein sequence ID" value="AGH45325.1"/>
    <property type="molecule type" value="Genomic_DNA"/>
</dbReference>
<accession>M4RNU0</accession>